<dbReference type="AlphaFoldDB" id="A0A934MDL9"/>
<organism evidence="2 3">
    <name type="scientific">Palleronia pontilimi</name>
    <dbReference type="NCBI Taxonomy" id="1964209"/>
    <lineage>
        <taxon>Bacteria</taxon>
        <taxon>Pseudomonadati</taxon>
        <taxon>Pseudomonadota</taxon>
        <taxon>Alphaproteobacteria</taxon>
        <taxon>Rhodobacterales</taxon>
        <taxon>Roseobacteraceae</taxon>
        <taxon>Palleronia</taxon>
    </lineage>
</organism>
<evidence type="ECO:0000313" key="2">
    <source>
        <dbReference type="EMBL" id="MBJ3764058.1"/>
    </source>
</evidence>
<evidence type="ECO:0000259" key="1">
    <source>
        <dbReference type="Pfam" id="PF12724"/>
    </source>
</evidence>
<dbReference type="InterPro" id="IPR026816">
    <property type="entry name" value="Flavodoxin_dom"/>
</dbReference>
<dbReference type="PANTHER" id="PTHR38030:SF2">
    <property type="entry name" value="PROTOPORPHYRINOGEN IX DEHYDROGENASE [QUINONE]"/>
    <property type="match status" value="1"/>
</dbReference>
<dbReference type="EMBL" id="JAEKPD010000016">
    <property type="protein sequence ID" value="MBJ3764058.1"/>
    <property type="molecule type" value="Genomic_DNA"/>
</dbReference>
<dbReference type="InterPro" id="IPR052200">
    <property type="entry name" value="Protoporphyrinogen_IX_DH"/>
</dbReference>
<dbReference type="InterPro" id="IPR029039">
    <property type="entry name" value="Flavoprotein-like_sf"/>
</dbReference>
<sequence length="179" mass="20104">MHYLLIYETFEGQTGKIVARIAAQIRQAGHRVRLCNAAQFAAPDFTGIDRVVLAAPVHERRHPPDFERLLSDHRDALSRLPTLLISVSLKAAFADGMDEAQDFLDEMLMRTRFRPGRALLVAGAVRSDAYDYYQRQIVQHVLLAGQDVDLSQGPVEFTDWDKLARDIAAFMAEEPVTPA</sequence>
<name>A0A934MDL9_9RHOB</name>
<gene>
    <name evidence="2" type="ORF">ILP92_15010</name>
</gene>
<keyword evidence="3" id="KW-1185">Reference proteome</keyword>
<protein>
    <submittedName>
        <fullName evidence="2">Protoporphyrinogen oxidase</fullName>
    </submittedName>
</protein>
<comment type="caution">
    <text evidence="2">The sequence shown here is derived from an EMBL/GenBank/DDBJ whole genome shotgun (WGS) entry which is preliminary data.</text>
</comment>
<dbReference type="Proteomes" id="UP000642488">
    <property type="component" value="Unassembled WGS sequence"/>
</dbReference>
<accession>A0A934MDL9</accession>
<evidence type="ECO:0000313" key="3">
    <source>
        <dbReference type="Proteomes" id="UP000642488"/>
    </source>
</evidence>
<dbReference type="GO" id="GO:0010181">
    <property type="term" value="F:FMN binding"/>
    <property type="evidence" value="ECO:0007669"/>
    <property type="project" value="TreeGrafter"/>
</dbReference>
<feature type="domain" description="Flavodoxin" evidence="1">
    <location>
        <begin position="4"/>
        <end position="141"/>
    </location>
</feature>
<dbReference type="Gene3D" id="3.40.50.360">
    <property type="match status" value="1"/>
</dbReference>
<proteinExistence type="predicted"/>
<dbReference type="Pfam" id="PF12724">
    <property type="entry name" value="Flavodoxin_5"/>
    <property type="match status" value="1"/>
</dbReference>
<dbReference type="PANTHER" id="PTHR38030">
    <property type="entry name" value="PROTOPORPHYRINOGEN IX DEHYDROGENASE [MENAQUINONE]"/>
    <property type="match status" value="1"/>
</dbReference>
<reference evidence="2" key="1">
    <citation type="submission" date="2020-12" db="EMBL/GenBank/DDBJ databases">
        <title>Bacterial taxonomy.</title>
        <authorList>
            <person name="Pan X."/>
        </authorList>
    </citation>
    <scope>NUCLEOTIDE SEQUENCE</scope>
    <source>
        <strain evidence="2">KCTC 52957</strain>
    </source>
</reference>
<dbReference type="GO" id="GO:0070819">
    <property type="term" value="F:menaquinone-dependent protoporphyrinogen oxidase activity"/>
    <property type="evidence" value="ECO:0007669"/>
    <property type="project" value="TreeGrafter"/>
</dbReference>
<dbReference type="GO" id="GO:0006783">
    <property type="term" value="P:heme biosynthetic process"/>
    <property type="evidence" value="ECO:0007669"/>
    <property type="project" value="TreeGrafter"/>
</dbReference>
<dbReference type="RefSeq" id="WP_198917234.1">
    <property type="nucleotide sequence ID" value="NZ_JAEKPD010000016.1"/>
</dbReference>
<dbReference type="SUPFAM" id="SSF52218">
    <property type="entry name" value="Flavoproteins"/>
    <property type="match status" value="1"/>
</dbReference>